<comment type="caution">
    <text evidence="4">The sequence shown here is derived from an EMBL/GenBank/DDBJ whole genome shotgun (WGS) entry which is preliminary data.</text>
</comment>
<dbReference type="OrthoDB" id="3437960at2759"/>
<evidence type="ECO:0000256" key="2">
    <source>
        <dbReference type="SAM" id="MobiDB-lite"/>
    </source>
</evidence>
<feature type="domain" description="C2H2-type" evidence="3">
    <location>
        <begin position="193"/>
        <end position="212"/>
    </location>
</feature>
<dbReference type="Proteomes" id="UP000198287">
    <property type="component" value="Unassembled WGS sequence"/>
</dbReference>
<gene>
    <name evidence="4" type="ORF">Fcan01_24159</name>
</gene>
<name>A0A226D9J5_FOLCA</name>
<keyword evidence="1" id="KW-0863">Zinc-finger</keyword>
<dbReference type="GO" id="GO:0008270">
    <property type="term" value="F:zinc ion binding"/>
    <property type="evidence" value="ECO:0007669"/>
    <property type="project" value="UniProtKB-KW"/>
</dbReference>
<feature type="compositionally biased region" description="Polar residues" evidence="2">
    <location>
        <begin position="53"/>
        <end position="67"/>
    </location>
</feature>
<accession>A0A226D9J5</accession>
<dbReference type="AlphaFoldDB" id="A0A226D9J5"/>
<organism evidence="4 5">
    <name type="scientific">Folsomia candida</name>
    <name type="common">Springtail</name>
    <dbReference type="NCBI Taxonomy" id="158441"/>
    <lineage>
        <taxon>Eukaryota</taxon>
        <taxon>Metazoa</taxon>
        <taxon>Ecdysozoa</taxon>
        <taxon>Arthropoda</taxon>
        <taxon>Hexapoda</taxon>
        <taxon>Collembola</taxon>
        <taxon>Entomobryomorpha</taxon>
        <taxon>Isotomoidea</taxon>
        <taxon>Isotomidae</taxon>
        <taxon>Proisotominae</taxon>
        <taxon>Folsomia</taxon>
    </lineage>
</organism>
<protein>
    <submittedName>
        <fullName evidence="4">Zinc finger protein 16</fullName>
    </submittedName>
</protein>
<dbReference type="SUPFAM" id="SSF57667">
    <property type="entry name" value="beta-beta-alpha zinc fingers"/>
    <property type="match status" value="1"/>
</dbReference>
<dbReference type="InterPro" id="IPR036236">
    <property type="entry name" value="Znf_C2H2_sf"/>
</dbReference>
<feature type="region of interest" description="Disordered" evidence="2">
    <location>
        <begin position="52"/>
        <end position="73"/>
    </location>
</feature>
<sequence>MELANAGHPCGEISSQEVRLDRDPNIESLLCRGTPLKNDFCFACGGSPLIQKGKSSQEPVTGKSISSPLAPLPPEEFDSLPDVLIKDEVDDDIYFDEVIYPTNLEEIYHNQEIQPIIETRESIPSQHQVDHNSEPQILALDQDQTNFEDSISRKHPLDYFSSSEHQPEKIKRRIRRKPKIQMGTDVPPPPAKYLCSKCGKEFKTSTSLISHEVTVCKISYDKVDLESRGLKM</sequence>
<dbReference type="InterPro" id="IPR013087">
    <property type="entry name" value="Znf_C2H2_type"/>
</dbReference>
<evidence type="ECO:0000256" key="1">
    <source>
        <dbReference type="PROSITE-ProRule" id="PRU00042"/>
    </source>
</evidence>
<dbReference type="EMBL" id="LNIX01000030">
    <property type="protein sequence ID" value="OXA41291.1"/>
    <property type="molecule type" value="Genomic_DNA"/>
</dbReference>
<evidence type="ECO:0000259" key="3">
    <source>
        <dbReference type="PROSITE" id="PS50157"/>
    </source>
</evidence>
<keyword evidence="5" id="KW-1185">Reference proteome</keyword>
<proteinExistence type="predicted"/>
<evidence type="ECO:0000313" key="5">
    <source>
        <dbReference type="Proteomes" id="UP000198287"/>
    </source>
</evidence>
<keyword evidence="1" id="KW-0479">Metal-binding</keyword>
<evidence type="ECO:0000313" key="4">
    <source>
        <dbReference type="EMBL" id="OXA41291.1"/>
    </source>
</evidence>
<keyword evidence="1" id="KW-0862">Zinc</keyword>
<dbReference type="PROSITE" id="PS50157">
    <property type="entry name" value="ZINC_FINGER_C2H2_2"/>
    <property type="match status" value="1"/>
</dbReference>
<dbReference type="Gene3D" id="3.30.160.60">
    <property type="entry name" value="Classic Zinc Finger"/>
    <property type="match status" value="1"/>
</dbReference>
<reference evidence="4 5" key="1">
    <citation type="submission" date="2015-12" db="EMBL/GenBank/DDBJ databases">
        <title>The genome of Folsomia candida.</title>
        <authorList>
            <person name="Faddeeva A."/>
            <person name="Derks M.F."/>
            <person name="Anvar Y."/>
            <person name="Smit S."/>
            <person name="Van Straalen N."/>
            <person name="Roelofs D."/>
        </authorList>
    </citation>
    <scope>NUCLEOTIDE SEQUENCE [LARGE SCALE GENOMIC DNA]</scope>
    <source>
        <strain evidence="4 5">VU population</strain>
        <tissue evidence="4">Whole body</tissue>
    </source>
</reference>